<protein>
    <submittedName>
        <fullName evidence="2">Uncharacterized protein</fullName>
    </submittedName>
</protein>
<organism evidence="2 3">
    <name type="scientific">Prorocentrum cordatum</name>
    <dbReference type="NCBI Taxonomy" id="2364126"/>
    <lineage>
        <taxon>Eukaryota</taxon>
        <taxon>Sar</taxon>
        <taxon>Alveolata</taxon>
        <taxon>Dinophyceae</taxon>
        <taxon>Prorocentrales</taxon>
        <taxon>Prorocentraceae</taxon>
        <taxon>Prorocentrum</taxon>
    </lineage>
</organism>
<gene>
    <name evidence="2" type="ORF">PCOR1329_LOCUS47946</name>
</gene>
<name>A0ABN9UGU6_9DINO</name>
<sequence length="855" mass="93247">MWEGVSDAGQKYPSFSQVQMAKKTTKWCVVCEASKEEGEFSGRMWTGVGDAERKCHVCVVAKGMRRGLWKCIGCKQQESEEEFSSLLSGGPARKPKGTRLCNLRGPLRDAPESYDRGTFHAESSVARQTLHDLFGFDALCCGLNLRFASPRFSKPWLRVKVTSPNVREKVETPPQELFRRHARVTLAKYGPQCGRRTVGHGPGGTVPAHGRTRASSSRPLALAFNSVVFASEATAAAVADWAMKQTAEPTFILYDPDLLAESVTERNSTEEKYWLKEDLVAPRDEKVGVVLSRCGQVKDAVVTAQEASGPRIWWTIQTTLRGSTRNPEVALKFAVFSRWQAEREMQKDQPRQWGDAHWQRRALMAIHDKGVRFVLGLFDRSSEHHADSGLYHAGKHCPRVAENQFVTHQNGVVPFGECEVRVATYQERAAPPLSRWLTRQRTMPHWKKGDRKKDDWEKTAGRRTSISAICEPQAQRRSEAKAQWRSEATAQWRQGLQSRCGRLAPAVETRLCVSGGHCKMPIAVSKKDLRTIQVGSPGVPGQTETVAFARGTSVKAKAYEYNCENIATTQQKQAALEHLEMKVPQIIGGGPAVMWGAVVAAMWPPSRPAAAGATAGGEANLVDVMLQSERDAAVTANARGNAEVAAHSDDGDSDGGRPMHLGGDVDSHARGVLAELRDLGSVLVTIIGHISHVCMLGADVAPGRPHLPFSAFHQHRSLRLERLESDAASDDSRGVPPGLAAAPGSASVTACWACGAGGPSARQAFSCLVAAAGLFGFCHASDASAVSSLSFDVAAAKNRPVSKVITLLKDMLKQLEKEAEEDEEIYDKMACWCETNDKEKTKAISDAEARISALE</sequence>
<feature type="non-terminal residue" evidence="2">
    <location>
        <position position="855"/>
    </location>
</feature>
<accession>A0ABN9UGU6</accession>
<feature type="region of interest" description="Disordered" evidence="1">
    <location>
        <begin position="641"/>
        <end position="662"/>
    </location>
</feature>
<evidence type="ECO:0000313" key="3">
    <source>
        <dbReference type="Proteomes" id="UP001189429"/>
    </source>
</evidence>
<proteinExistence type="predicted"/>
<feature type="compositionally biased region" description="Basic and acidic residues" evidence="1">
    <location>
        <begin position="646"/>
        <end position="662"/>
    </location>
</feature>
<comment type="caution">
    <text evidence="2">The sequence shown here is derived from an EMBL/GenBank/DDBJ whole genome shotgun (WGS) entry which is preliminary data.</text>
</comment>
<dbReference type="Proteomes" id="UP001189429">
    <property type="component" value="Unassembled WGS sequence"/>
</dbReference>
<keyword evidence="3" id="KW-1185">Reference proteome</keyword>
<feature type="region of interest" description="Disordered" evidence="1">
    <location>
        <begin position="193"/>
        <end position="213"/>
    </location>
</feature>
<evidence type="ECO:0000256" key="1">
    <source>
        <dbReference type="SAM" id="MobiDB-lite"/>
    </source>
</evidence>
<reference evidence="2" key="1">
    <citation type="submission" date="2023-10" db="EMBL/GenBank/DDBJ databases">
        <authorList>
            <person name="Chen Y."/>
            <person name="Shah S."/>
            <person name="Dougan E. K."/>
            <person name="Thang M."/>
            <person name="Chan C."/>
        </authorList>
    </citation>
    <scope>NUCLEOTIDE SEQUENCE [LARGE SCALE GENOMIC DNA]</scope>
</reference>
<dbReference type="EMBL" id="CAUYUJ010015779">
    <property type="protein sequence ID" value="CAK0858034.1"/>
    <property type="molecule type" value="Genomic_DNA"/>
</dbReference>
<evidence type="ECO:0000313" key="2">
    <source>
        <dbReference type="EMBL" id="CAK0858034.1"/>
    </source>
</evidence>